<name>Q9GMN4_MACFA</name>
<dbReference type="EMBL" id="AB047900">
    <property type="protein sequence ID" value="BAB12321.1"/>
    <property type="molecule type" value="mRNA"/>
</dbReference>
<reference evidence="1" key="1">
    <citation type="submission" date="2000-08" db="EMBL/GenBank/DDBJ databases">
        <title>Isolation of full-length cDNA clones from macaque brain cDNA libraries.</title>
        <authorList>
            <person name="Osada N."/>
            <person name="Hida M."/>
            <person name="Kusuda J."/>
            <person name="Tanuma R."/>
            <person name="Iseki K."/>
            <person name="Hirai M."/>
            <person name="Terao K."/>
            <person name="Suzuki Y."/>
            <person name="Sugano S."/>
            <person name="Hashimoto K."/>
        </authorList>
    </citation>
    <scope>NUCLEOTIDE SEQUENCE</scope>
    <source>
        <tissue evidence="1">Brain parietal lobe</tissue>
    </source>
</reference>
<accession>Q9GMN4</accession>
<evidence type="ECO:0000313" key="1">
    <source>
        <dbReference type="EMBL" id="BAB12321.1"/>
    </source>
</evidence>
<sequence>MTSDIHKHSCYRHHNQGRHETSIKTCKMNIGLVKKCGTTQSKSGITEAGGGFQITASFEV</sequence>
<proteinExistence type="evidence at transcript level"/>
<organism evidence="1">
    <name type="scientific">Macaca fascicularis</name>
    <name type="common">Crab-eating macaque</name>
    <name type="synonym">Cynomolgus monkey</name>
    <dbReference type="NCBI Taxonomy" id="9541"/>
    <lineage>
        <taxon>Eukaryota</taxon>
        <taxon>Metazoa</taxon>
        <taxon>Chordata</taxon>
        <taxon>Craniata</taxon>
        <taxon>Vertebrata</taxon>
        <taxon>Euteleostomi</taxon>
        <taxon>Mammalia</taxon>
        <taxon>Eutheria</taxon>
        <taxon>Euarchontoglires</taxon>
        <taxon>Primates</taxon>
        <taxon>Haplorrhini</taxon>
        <taxon>Catarrhini</taxon>
        <taxon>Cercopithecidae</taxon>
        <taxon>Cercopithecinae</taxon>
        <taxon>Macaca</taxon>
    </lineage>
</organism>
<dbReference type="AlphaFoldDB" id="Q9GMN4"/>
<protein>
    <submittedName>
        <fullName evidence="1">Uncharacterized protein</fullName>
    </submittedName>
</protein>